<reference evidence="2 3" key="1">
    <citation type="submission" date="2016-11" db="EMBL/GenBank/DDBJ databases">
        <title>The macronuclear genome of Stentor coeruleus: a giant cell with tiny introns.</title>
        <authorList>
            <person name="Slabodnick M."/>
            <person name="Ruby J.G."/>
            <person name="Reiff S.B."/>
            <person name="Swart E.C."/>
            <person name="Gosai S."/>
            <person name="Prabakaran S."/>
            <person name="Witkowska E."/>
            <person name="Larue G.E."/>
            <person name="Fisher S."/>
            <person name="Freeman R.M."/>
            <person name="Gunawardena J."/>
            <person name="Chu W."/>
            <person name="Stover N.A."/>
            <person name="Gregory B.D."/>
            <person name="Nowacki M."/>
            <person name="Derisi J."/>
            <person name="Roy S.W."/>
            <person name="Marshall W.F."/>
            <person name="Sood P."/>
        </authorList>
    </citation>
    <scope>NUCLEOTIDE SEQUENCE [LARGE SCALE GENOMIC DNA]</scope>
    <source>
        <strain evidence="2">WM001</strain>
    </source>
</reference>
<sequence>MNLASFFFIVTIASKAFATSCTNSNASNLTFYILSSTNDILTCSTRSPVNAVLSPYLISKFPDLISIWDSPKDTNIYHCLMTKYFFVPGRLINAVLDGFADDTMTIIINEFQVSEFSNTEICKLQLNKNVSRYIKSGLNKLFIDAYNGGGKGYFGYRLTINILLD</sequence>
<keyword evidence="1" id="KW-0732">Signal</keyword>
<protein>
    <submittedName>
        <fullName evidence="2">Uncharacterized protein</fullName>
    </submittedName>
</protein>
<organism evidence="2 3">
    <name type="scientific">Stentor coeruleus</name>
    <dbReference type="NCBI Taxonomy" id="5963"/>
    <lineage>
        <taxon>Eukaryota</taxon>
        <taxon>Sar</taxon>
        <taxon>Alveolata</taxon>
        <taxon>Ciliophora</taxon>
        <taxon>Postciliodesmatophora</taxon>
        <taxon>Heterotrichea</taxon>
        <taxon>Heterotrichida</taxon>
        <taxon>Stentoridae</taxon>
        <taxon>Stentor</taxon>
    </lineage>
</organism>
<accession>A0A1R2CLU3</accession>
<dbReference type="Proteomes" id="UP000187209">
    <property type="component" value="Unassembled WGS sequence"/>
</dbReference>
<feature type="chain" id="PRO_5013113933" evidence="1">
    <location>
        <begin position="19"/>
        <end position="165"/>
    </location>
</feature>
<name>A0A1R2CLU3_9CILI</name>
<gene>
    <name evidence="2" type="ORF">SteCoe_7777</name>
</gene>
<evidence type="ECO:0000256" key="1">
    <source>
        <dbReference type="SAM" id="SignalP"/>
    </source>
</evidence>
<dbReference type="EMBL" id="MPUH01000113">
    <property type="protein sequence ID" value="OMJ89988.1"/>
    <property type="molecule type" value="Genomic_DNA"/>
</dbReference>
<evidence type="ECO:0000313" key="3">
    <source>
        <dbReference type="Proteomes" id="UP000187209"/>
    </source>
</evidence>
<evidence type="ECO:0000313" key="2">
    <source>
        <dbReference type="EMBL" id="OMJ89988.1"/>
    </source>
</evidence>
<comment type="caution">
    <text evidence="2">The sequence shown here is derived from an EMBL/GenBank/DDBJ whole genome shotgun (WGS) entry which is preliminary data.</text>
</comment>
<feature type="signal peptide" evidence="1">
    <location>
        <begin position="1"/>
        <end position="18"/>
    </location>
</feature>
<dbReference type="AlphaFoldDB" id="A0A1R2CLU3"/>
<keyword evidence="3" id="KW-1185">Reference proteome</keyword>
<proteinExistence type="predicted"/>